<feature type="repeat" description="TPR" evidence="3">
    <location>
        <begin position="5"/>
        <end position="38"/>
    </location>
</feature>
<evidence type="ECO:0000256" key="2">
    <source>
        <dbReference type="ARBA" id="ARBA00022803"/>
    </source>
</evidence>
<dbReference type="PROSITE" id="PS50005">
    <property type="entry name" value="TPR"/>
    <property type="match status" value="2"/>
</dbReference>
<keyword evidence="1" id="KW-0677">Repeat</keyword>
<dbReference type="SUPFAM" id="SSF48452">
    <property type="entry name" value="TPR-like"/>
    <property type="match status" value="1"/>
</dbReference>
<dbReference type="InterPro" id="IPR011990">
    <property type="entry name" value="TPR-like_helical_dom_sf"/>
</dbReference>
<proteinExistence type="predicted"/>
<evidence type="ECO:0000256" key="1">
    <source>
        <dbReference type="ARBA" id="ARBA00022737"/>
    </source>
</evidence>
<dbReference type="PANTHER" id="PTHR44858:SF1">
    <property type="entry name" value="UDP-N-ACETYLGLUCOSAMINE--PEPTIDE N-ACETYLGLUCOSAMINYLTRANSFERASE SPINDLY-RELATED"/>
    <property type="match status" value="1"/>
</dbReference>
<dbReference type="EMBL" id="QSFO01000007">
    <property type="protein sequence ID" value="RHA54408.1"/>
    <property type="molecule type" value="Genomic_DNA"/>
</dbReference>
<dbReference type="Proteomes" id="UP000284598">
    <property type="component" value="Unassembled WGS sequence"/>
</dbReference>
<accession>A0A413RZQ7</accession>
<dbReference type="SMART" id="SM00028">
    <property type="entry name" value="TPR"/>
    <property type="match status" value="5"/>
</dbReference>
<comment type="caution">
    <text evidence="4">The sequence shown here is derived from an EMBL/GenBank/DDBJ whole genome shotgun (WGS) entry which is preliminary data.</text>
</comment>
<feature type="repeat" description="TPR" evidence="3">
    <location>
        <begin position="39"/>
        <end position="72"/>
    </location>
</feature>
<dbReference type="Pfam" id="PF12895">
    <property type="entry name" value="ANAPC3"/>
    <property type="match status" value="1"/>
</dbReference>
<protein>
    <submittedName>
        <fullName evidence="4">Tetratricopeptide repeat protein</fullName>
    </submittedName>
</protein>
<dbReference type="InterPro" id="IPR050498">
    <property type="entry name" value="Ycf3"/>
</dbReference>
<evidence type="ECO:0000256" key="3">
    <source>
        <dbReference type="PROSITE-ProRule" id="PRU00339"/>
    </source>
</evidence>
<reference evidence="4 5" key="1">
    <citation type="submission" date="2018-08" db="EMBL/GenBank/DDBJ databases">
        <title>A genome reference for cultivated species of the human gut microbiota.</title>
        <authorList>
            <person name="Zou Y."/>
            <person name="Xue W."/>
            <person name="Luo G."/>
        </authorList>
    </citation>
    <scope>NUCLEOTIDE SEQUENCE [LARGE SCALE GENOMIC DNA]</scope>
    <source>
        <strain evidence="4 5">AM43-2</strain>
    </source>
</reference>
<keyword evidence="2 3" id="KW-0802">TPR repeat</keyword>
<dbReference type="Gene3D" id="1.25.40.10">
    <property type="entry name" value="Tetratricopeptide repeat domain"/>
    <property type="match status" value="2"/>
</dbReference>
<dbReference type="PANTHER" id="PTHR44858">
    <property type="entry name" value="TETRATRICOPEPTIDE REPEAT PROTEIN 6"/>
    <property type="match status" value="1"/>
</dbReference>
<gene>
    <name evidence="4" type="ORF">DW929_06895</name>
</gene>
<name>A0A413RZQ7_9FIRM</name>
<organism evidence="4 5">
    <name type="scientific">Eubacterium ventriosum</name>
    <dbReference type="NCBI Taxonomy" id="39496"/>
    <lineage>
        <taxon>Bacteria</taxon>
        <taxon>Bacillati</taxon>
        <taxon>Bacillota</taxon>
        <taxon>Clostridia</taxon>
        <taxon>Eubacteriales</taxon>
        <taxon>Eubacteriaceae</taxon>
        <taxon>Eubacterium</taxon>
    </lineage>
</organism>
<evidence type="ECO:0000313" key="4">
    <source>
        <dbReference type="EMBL" id="RHA54408.1"/>
    </source>
</evidence>
<sequence>MNEQVQTLIANSRLAFIQGKYQEAFDIAKEAIEISPENADAYLCAGNANMSFEKYDIAIKYYQKAVECEPENGDRYFHLGYALATNSQSAEAIAIFAKADEIGCSPEVTGQLYKILGMLCFDLKKYDDAVVNLCKAETIIGIDIEILQRKALSYGMIGEYTKGLEVANQIKLFAPSEYLGYRIAKEILLLQNRNEEAEEEIDRAERFSRPCMDFFIDKISLELAKYTQDKENEHYRRALAYINDSLYAIKPEVQNVVDAYINAAEVYVQLEDGDMAANCLGAAENPIDSFNEGFSINKMESKENAGPIMRPSDREINRAVEEARRKYGDRRIEQMGRERERNAFRNHNTSIDHLTPIDKADEYTFEKLDNSVEPIYSQDNLDQINRLYVAAYTLKKEPEHIKLYASRLAKSPNQANQYIGKYSLIKALKEEGYEKIDEEYEDLIKFFRNQSVKDPTDLAAVSFRVQCYIDVKDFDNAEKLCSLLSDELKNPLLEEINKAKTGGTE</sequence>
<dbReference type="RefSeq" id="WP_118025280.1">
    <property type="nucleotide sequence ID" value="NZ_QSFO01000007.1"/>
</dbReference>
<evidence type="ECO:0000313" key="5">
    <source>
        <dbReference type="Proteomes" id="UP000284598"/>
    </source>
</evidence>
<dbReference type="InterPro" id="IPR019734">
    <property type="entry name" value="TPR_rpt"/>
</dbReference>
<dbReference type="AlphaFoldDB" id="A0A413RZQ7"/>